<evidence type="ECO:0000313" key="1">
    <source>
        <dbReference type="EMBL" id="KAA8999354.1"/>
    </source>
</evidence>
<gene>
    <name evidence="1" type="ORF">FJU30_13520</name>
</gene>
<dbReference type="Proteomes" id="UP000335415">
    <property type="component" value="Unassembled WGS sequence"/>
</dbReference>
<dbReference type="OrthoDB" id="9804765at2"/>
<protein>
    <submittedName>
        <fullName evidence="1">Tautomerase family protein</fullName>
    </submittedName>
</protein>
<name>A0A5J5FZK1_9GAMM</name>
<reference evidence="1 2" key="1">
    <citation type="submission" date="2019-09" db="EMBL/GenBank/DDBJ databases">
        <authorList>
            <person name="Li Y."/>
        </authorList>
    </citation>
    <scope>NUCLEOTIDE SEQUENCE [LARGE SCALE GENOMIC DNA]</scope>
    <source>
        <strain evidence="1 2">L3-3HA</strain>
    </source>
</reference>
<evidence type="ECO:0000313" key="2">
    <source>
        <dbReference type="Proteomes" id="UP000335415"/>
    </source>
</evidence>
<dbReference type="InterPro" id="IPR014347">
    <property type="entry name" value="Tautomerase/MIF_sf"/>
</dbReference>
<dbReference type="EMBL" id="VYKJ01000006">
    <property type="protein sequence ID" value="KAA8999354.1"/>
    <property type="molecule type" value="Genomic_DNA"/>
</dbReference>
<accession>A0A5J5FZK1</accession>
<dbReference type="PANTHER" id="PTHR38460">
    <property type="entry name" value="TAUTOMERASE YOLI-RELATED"/>
    <property type="match status" value="1"/>
</dbReference>
<dbReference type="AlphaFoldDB" id="A0A5J5FZK1"/>
<sequence length="127" mass="14474">MPLIESFLSNKYSAQQKNIIARDVYDCLRDVLNVKAGAKFVYFKTFSDDDMFVPDELFGIKYSRNLVLLRITLNKGRSQTDKKKLYEKLSVTLAAHLGIAPGDVLVCLMENVAENWSFGEGRMPFLE</sequence>
<dbReference type="PANTHER" id="PTHR38460:SF1">
    <property type="entry name" value="TAUTOMERASE YOLI-RELATED"/>
    <property type="match status" value="1"/>
</dbReference>
<dbReference type="Pfam" id="PF14552">
    <property type="entry name" value="Tautomerase_2"/>
    <property type="match status" value="1"/>
</dbReference>
<dbReference type="SUPFAM" id="SSF55331">
    <property type="entry name" value="Tautomerase/MIF"/>
    <property type="match status" value="1"/>
</dbReference>
<comment type="caution">
    <text evidence="1">The sequence shown here is derived from an EMBL/GenBank/DDBJ whole genome shotgun (WGS) entry which is preliminary data.</text>
</comment>
<organism evidence="1 2">
    <name type="scientific">Affinibrenneria salicis</name>
    <dbReference type="NCBI Taxonomy" id="2590031"/>
    <lineage>
        <taxon>Bacteria</taxon>
        <taxon>Pseudomonadati</taxon>
        <taxon>Pseudomonadota</taxon>
        <taxon>Gammaproteobacteria</taxon>
        <taxon>Enterobacterales</taxon>
        <taxon>Pectobacteriaceae</taxon>
        <taxon>Affinibrenneria</taxon>
    </lineage>
</organism>
<keyword evidence="2" id="KW-1185">Reference proteome</keyword>
<proteinExistence type="predicted"/>
<dbReference type="InterPro" id="IPR037479">
    <property type="entry name" value="Tauto_MSAD"/>
</dbReference>
<dbReference type="Gene3D" id="3.30.429.10">
    <property type="entry name" value="Macrophage Migration Inhibitory Factor"/>
    <property type="match status" value="1"/>
</dbReference>